<comment type="caution">
    <text evidence="1">The sequence shown here is derived from an EMBL/GenBank/DDBJ whole genome shotgun (WGS) entry which is preliminary data.</text>
</comment>
<organism evidence="1 2">
    <name type="scientific">Mytilus galloprovincialis</name>
    <name type="common">Mediterranean mussel</name>
    <dbReference type="NCBI Taxonomy" id="29158"/>
    <lineage>
        <taxon>Eukaryota</taxon>
        <taxon>Metazoa</taxon>
        <taxon>Spiralia</taxon>
        <taxon>Lophotrochozoa</taxon>
        <taxon>Mollusca</taxon>
        <taxon>Bivalvia</taxon>
        <taxon>Autobranchia</taxon>
        <taxon>Pteriomorphia</taxon>
        <taxon>Mytilida</taxon>
        <taxon>Mytiloidea</taxon>
        <taxon>Mytilidae</taxon>
        <taxon>Mytilinae</taxon>
        <taxon>Mytilus</taxon>
    </lineage>
</organism>
<evidence type="ECO:0000313" key="1">
    <source>
        <dbReference type="EMBL" id="VDI46020.1"/>
    </source>
</evidence>
<dbReference type="SUPFAM" id="SSF56672">
    <property type="entry name" value="DNA/RNA polymerases"/>
    <property type="match status" value="1"/>
</dbReference>
<keyword evidence="2" id="KW-1185">Reference proteome</keyword>
<dbReference type="InterPro" id="IPR043502">
    <property type="entry name" value="DNA/RNA_pol_sf"/>
</dbReference>
<name>A0A8B6F7R4_MYTGA</name>
<dbReference type="EMBL" id="UYJE01006446">
    <property type="protein sequence ID" value="VDI46020.1"/>
    <property type="molecule type" value="Genomic_DNA"/>
</dbReference>
<protein>
    <recommendedName>
        <fullName evidence="3">DNA-directed DNA polymerase</fullName>
    </recommendedName>
</protein>
<reference evidence="1" key="1">
    <citation type="submission" date="2018-11" db="EMBL/GenBank/DDBJ databases">
        <authorList>
            <person name="Alioto T."/>
            <person name="Alioto T."/>
        </authorList>
    </citation>
    <scope>NUCLEOTIDE SEQUENCE</scope>
</reference>
<evidence type="ECO:0000313" key="2">
    <source>
        <dbReference type="Proteomes" id="UP000596742"/>
    </source>
</evidence>
<sequence length="96" mass="11034">MISHRHAKANNKHVPSYDPNQPINHVMYLDANNLYGWAMSQALPVEGFRWINDSEIENLNISDVADDSKHGLLEVDLEYPRNYTTTTTNIHSLQKN</sequence>
<accession>A0A8B6F7R4</accession>
<evidence type="ECO:0008006" key="3">
    <source>
        <dbReference type="Google" id="ProtNLM"/>
    </source>
</evidence>
<dbReference type="AlphaFoldDB" id="A0A8B6F7R4"/>
<gene>
    <name evidence="1" type="ORF">MGAL_10B041449</name>
</gene>
<dbReference type="Proteomes" id="UP000596742">
    <property type="component" value="Unassembled WGS sequence"/>
</dbReference>
<proteinExistence type="predicted"/>
<dbReference type="OrthoDB" id="8030979at2759"/>